<evidence type="ECO:0000313" key="6">
    <source>
        <dbReference type="Proteomes" id="UP000240621"/>
    </source>
</evidence>
<dbReference type="GO" id="GO:0005524">
    <property type="term" value="F:ATP binding"/>
    <property type="evidence" value="ECO:0007669"/>
    <property type="project" value="UniProtKB-KW"/>
</dbReference>
<protein>
    <submittedName>
        <fullName evidence="5">Long-chain acyl-CoA synthetase</fullName>
    </submittedName>
</protein>
<sequence length="592" mass="66999">MNELHLKSNEIRYVKDEKSWNGNCRACRNIIFGVGEEKMRKLDKLTIPEMLRSSFAEFKDEKSLVFIGEDYRTYTQLKSEVQRVAGLLRDLGIEQGDKIGLLSNNMPNWGITFFAISWIGAVAVPILPDFSPAEIENILKHSDAKTLFVSENLYNKVQEFESIKLNHVILVDTFALIPENQAKEEITNIPSALSDEVVCETSVEVGEDDLASIIYTSGTTGKSKGVMLTHRNLVWNARQCHTIQEVRSTDRFLSLLPLSHTFENTLGLLLPIMYGASVYYLKKPPTARVLLPALQEVKPTLMLSVPLIIEKIYKQQILPKFQKNGIIRALYKVPFIRKQLHQIAGKKLYETFGGKLEFFGIGGAKLDRQAEIFLREAKFPYAIGYGLTETAPLLAGAGPGWTKLQGVGPALEGVQIKLDNIDPRTGEGEILAKGPNVMKGYFKEPELTKEVLTEDGWFRTGDLGVFDKEGYLHMKGRIKNMILGASGENIYPEEIESVINNFRHVVESLVVQRKGKLVALVHLNVEELEEKYHMMRDQAEQFINEKVDETLKELQSYVNSRVSKFAQVQLVLVQPTPFERTPTQKIKRFLYS</sequence>
<name>A0A2P8CKI2_9BACT</name>
<comment type="catalytic activity">
    <reaction evidence="3">
        <text>a long-chain fatty acid + ATP + CoA = a long-chain fatty acyl-CoA + AMP + diphosphate</text>
        <dbReference type="Rhea" id="RHEA:15421"/>
        <dbReference type="ChEBI" id="CHEBI:30616"/>
        <dbReference type="ChEBI" id="CHEBI:33019"/>
        <dbReference type="ChEBI" id="CHEBI:57287"/>
        <dbReference type="ChEBI" id="CHEBI:57560"/>
        <dbReference type="ChEBI" id="CHEBI:83139"/>
        <dbReference type="ChEBI" id="CHEBI:456215"/>
        <dbReference type="EC" id="6.2.1.3"/>
    </reaction>
    <physiologicalReaction direction="left-to-right" evidence="3">
        <dbReference type="Rhea" id="RHEA:15422"/>
    </physiologicalReaction>
</comment>
<evidence type="ECO:0000256" key="1">
    <source>
        <dbReference type="ARBA" id="ARBA00022741"/>
    </source>
</evidence>
<dbReference type="PANTHER" id="PTHR43272:SF33">
    <property type="entry name" value="AMP-BINDING DOMAIN-CONTAINING PROTEIN-RELATED"/>
    <property type="match status" value="1"/>
</dbReference>
<keyword evidence="2" id="KW-0067">ATP-binding</keyword>
<evidence type="ECO:0000313" key="5">
    <source>
        <dbReference type="EMBL" id="PSK85487.1"/>
    </source>
</evidence>
<accession>A0A2P8CKI2</accession>
<organism evidence="5 6">
    <name type="scientific">Prolixibacter denitrificans</name>
    <dbReference type="NCBI Taxonomy" id="1541063"/>
    <lineage>
        <taxon>Bacteria</taxon>
        <taxon>Pseudomonadati</taxon>
        <taxon>Bacteroidota</taxon>
        <taxon>Bacteroidia</taxon>
        <taxon>Marinilabiliales</taxon>
        <taxon>Prolixibacteraceae</taxon>
        <taxon>Prolixibacter</taxon>
    </lineage>
</organism>
<feature type="domain" description="AMP-dependent synthetase/ligase" evidence="4">
    <location>
        <begin position="55"/>
        <end position="442"/>
    </location>
</feature>
<dbReference type="InterPro" id="IPR045851">
    <property type="entry name" value="AMP-bd_C_sf"/>
</dbReference>
<evidence type="ECO:0000259" key="4">
    <source>
        <dbReference type="Pfam" id="PF00501"/>
    </source>
</evidence>
<dbReference type="Pfam" id="PF00501">
    <property type="entry name" value="AMP-binding"/>
    <property type="match status" value="1"/>
</dbReference>
<proteinExistence type="predicted"/>
<dbReference type="AlphaFoldDB" id="A0A2P8CKI2"/>
<dbReference type="InterPro" id="IPR000873">
    <property type="entry name" value="AMP-dep_synth/lig_dom"/>
</dbReference>
<dbReference type="InterPro" id="IPR042099">
    <property type="entry name" value="ANL_N_sf"/>
</dbReference>
<dbReference type="Proteomes" id="UP000240621">
    <property type="component" value="Unassembled WGS sequence"/>
</dbReference>
<comment type="caution">
    <text evidence="5">The sequence shown here is derived from an EMBL/GenBank/DDBJ whole genome shotgun (WGS) entry which is preliminary data.</text>
</comment>
<gene>
    <name evidence="5" type="ORF">CLV93_101443</name>
</gene>
<dbReference type="GO" id="GO:0016020">
    <property type="term" value="C:membrane"/>
    <property type="evidence" value="ECO:0007669"/>
    <property type="project" value="TreeGrafter"/>
</dbReference>
<dbReference type="InterPro" id="IPR020845">
    <property type="entry name" value="AMP-binding_CS"/>
</dbReference>
<dbReference type="Gene3D" id="3.40.50.12780">
    <property type="entry name" value="N-terminal domain of ligase-like"/>
    <property type="match status" value="1"/>
</dbReference>
<dbReference type="GO" id="GO:0004467">
    <property type="term" value="F:long-chain fatty acid-CoA ligase activity"/>
    <property type="evidence" value="ECO:0007669"/>
    <property type="project" value="UniProtKB-EC"/>
</dbReference>
<evidence type="ECO:0000256" key="3">
    <source>
        <dbReference type="ARBA" id="ARBA00024484"/>
    </source>
</evidence>
<dbReference type="PANTHER" id="PTHR43272">
    <property type="entry name" value="LONG-CHAIN-FATTY-ACID--COA LIGASE"/>
    <property type="match status" value="1"/>
</dbReference>
<evidence type="ECO:0000256" key="2">
    <source>
        <dbReference type="ARBA" id="ARBA00022840"/>
    </source>
</evidence>
<dbReference type="SUPFAM" id="SSF56801">
    <property type="entry name" value="Acetyl-CoA synthetase-like"/>
    <property type="match status" value="1"/>
</dbReference>
<dbReference type="EMBL" id="PYGC01000001">
    <property type="protein sequence ID" value="PSK85487.1"/>
    <property type="molecule type" value="Genomic_DNA"/>
</dbReference>
<reference evidence="5 6" key="1">
    <citation type="submission" date="2018-03" db="EMBL/GenBank/DDBJ databases">
        <title>Genomic Encyclopedia of Archaeal and Bacterial Type Strains, Phase II (KMG-II): from individual species to whole genera.</title>
        <authorList>
            <person name="Goeker M."/>
        </authorList>
    </citation>
    <scope>NUCLEOTIDE SEQUENCE [LARGE SCALE GENOMIC DNA]</scope>
    <source>
        <strain evidence="5 6">DSM 27267</strain>
    </source>
</reference>
<dbReference type="PROSITE" id="PS00455">
    <property type="entry name" value="AMP_BINDING"/>
    <property type="match status" value="1"/>
</dbReference>
<keyword evidence="1" id="KW-0547">Nucleotide-binding</keyword>
<dbReference type="Gene3D" id="3.30.300.30">
    <property type="match status" value="1"/>
</dbReference>